<comment type="subcellular location">
    <subcellularLocation>
        <location evidence="1">Cell membrane</location>
        <topology evidence="1">Single-pass type II membrane protein</topology>
    </subcellularLocation>
</comment>
<name>A0A8D1MRR6_PIG</name>
<keyword evidence="3 10" id="KW-0812">Transmembrane</keyword>
<keyword evidence="5 10" id="KW-1133">Transmembrane helix</keyword>
<keyword evidence="9" id="KW-0325">Glycoprotein</keyword>
<dbReference type="InterPro" id="IPR042916">
    <property type="entry name" value="CLEC12A/B"/>
</dbReference>
<evidence type="ECO:0000256" key="3">
    <source>
        <dbReference type="ARBA" id="ARBA00022692"/>
    </source>
</evidence>
<keyword evidence="8" id="KW-0675">Receptor</keyword>
<protein>
    <submittedName>
        <fullName evidence="11">C-type lectin domain family 12 member B</fullName>
    </submittedName>
</protein>
<dbReference type="AlphaFoldDB" id="A0A8D1MRR6"/>
<keyword evidence="4" id="KW-0735">Signal-anchor</keyword>
<accession>A0A8D1MRR6</accession>
<dbReference type="GO" id="GO:0030545">
    <property type="term" value="F:signaling receptor regulator activity"/>
    <property type="evidence" value="ECO:0007669"/>
    <property type="project" value="InterPro"/>
</dbReference>
<reference evidence="11" key="1">
    <citation type="submission" date="2025-08" db="UniProtKB">
        <authorList>
            <consortium name="Ensembl"/>
        </authorList>
    </citation>
    <scope>IDENTIFICATION</scope>
</reference>
<dbReference type="PANTHER" id="PTHR47647:SF1">
    <property type="entry name" value="C-TYPE LECTIN DOMAIN FAMILY 12 MEMBER B"/>
    <property type="match status" value="1"/>
</dbReference>
<evidence type="ECO:0000256" key="1">
    <source>
        <dbReference type="ARBA" id="ARBA00004401"/>
    </source>
</evidence>
<evidence type="ECO:0000256" key="2">
    <source>
        <dbReference type="ARBA" id="ARBA00022475"/>
    </source>
</evidence>
<evidence type="ECO:0000313" key="11">
    <source>
        <dbReference type="Ensembl" id="ENSSSCP00050026099.1"/>
    </source>
</evidence>
<dbReference type="InterPro" id="IPR016187">
    <property type="entry name" value="CTDL_fold"/>
</dbReference>
<sequence>MKDTDGYVTTNLETEKPLLLSGHPASSSIWRQAALGLLTFCLMLLIGLVTLGIMFINTKEELKSQISNLLKRQRQMAVKLCQELIIHTSEHRDHKCKPCPKTWHWHRNSCYYFATNEEKTWPNSRKSCMDKNSTLVKIASQNILRLLFSK</sequence>
<evidence type="ECO:0000256" key="8">
    <source>
        <dbReference type="ARBA" id="ARBA00023170"/>
    </source>
</evidence>
<dbReference type="Ensembl" id="ENSSSCT00050060698.1">
    <property type="protein sequence ID" value="ENSSSCP00050026099.1"/>
    <property type="gene ID" value="ENSSSCG00050044578.1"/>
</dbReference>
<evidence type="ECO:0000313" key="12">
    <source>
        <dbReference type="Proteomes" id="UP000694571"/>
    </source>
</evidence>
<dbReference type="Proteomes" id="UP000694571">
    <property type="component" value="Unplaced"/>
</dbReference>
<evidence type="ECO:0000256" key="4">
    <source>
        <dbReference type="ARBA" id="ARBA00022968"/>
    </source>
</evidence>
<gene>
    <name evidence="11" type="primary">CLEC12B</name>
</gene>
<evidence type="ECO:0000256" key="9">
    <source>
        <dbReference type="ARBA" id="ARBA00023180"/>
    </source>
</evidence>
<keyword evidence="6 10" id="KW-0472">Membrane</keyword>
<feature type="transmembrane region" description="Helical" evidence="10">
    <location>
        <begin position="33"/>
        <end position="56"/>
    </location>
</feature>
<evidence type="ECO:0000256" key="6">
    <source>
        <dbReference type="ARBA" id="ARBA00023136"/>
    </source>
</evidence>
<dbReference type="GO" id="GO:0005886">
    <property type="term" value="C:plasma membrane"/>
    <property type="evidence" value="ECO:0007669"/>
    <property type="project" value="UniProtKB-SubCell"/>
</dbReference>
<evidence type="ECO:0000256" key="7">
    <source>
        <dbReference type="ARBA" id="ARBA00023157"/>
    </source>
</evidence>
<keyword evidence="7" id="KW-1015">Disulfide bond</keyword>
<dbReference type="InterPro" id="IPR016186">
    <property type="entry name" value="C-type_lectin-like/link_sf"/>
</dbReference>
<evidence type="ECO:0000256" key="5">
    <source>
        <dbReference type="ARBA" id="ARBA00022989"/>
    </source>
</evidence>
<evidence type="ECO:0000256" key="10">
    <source>
        <dbReference type="SAM" id="Phobius"/>
    </source>
</evidence>
<dbReference type="SUPFAM" id="SSF56436">
    <property type="entry name" value="C-type lectin-like"/>
    <property type="match status" value="1"/>
</dbReference>
<dbReference type="Gene3D" id="3.10.100.10">
    <property type="entry name" value="Mannose-Binding Protein A, subunit A"/>
    <property type="match status" value="1"/>
</dbReference>
<organism evidence="11 12">
    <name type="scientific">Sus scrofa</name>
    <name type="common">Pig</name>
    <dbReference type="NCBI Taxonomy" id="9823"/>
    <lineage>
        <taxon>Eukaryota</taxon>
        <taxon>Metazoa</taxon>
        <taxon>Chordata</taxon>
        <taxon>Craniata</taxon>
        <taxon>Vertebrata</taxon>
        <taxon>Euteleostomi</taxon>
        <taxon>Mammalia</taxon>
        <taxon>Eutheria</taxon>
        <taxon>Laurasiatheria</taxon>
        <taxon>Artiodactyla</taxon>
        <taxon>Suina</taxon>
        <taxon>Suidae</taxon>
        <taxon>Sus</taxon>
    </lineage>
</organism>
<dbReference type="PANTHER" id="PTHR47647">
    <property type="entry name" value="C-TYPE LECTIN DOMAIN FAMILY 12 MEMBER B"/>
    <property type="match status" value="1"/>
</dbReference>
<keyword evidence="2" id="KW-1003">Cell membrane</keyword>
<proteinExistence type="predicted"/>